<dbReference type="Proteomes" id="UP000318186">
    <property type="component" value="Unassembled WGS sequence"/>
</dbReference>
<evidence type="ECO:0000313" key="2">
    <source>
        <dbReference type="EMBL" id="TWG06329.1"/>
    </source>
</evidence>
<sequence>MTGRVPEPLRTRPGPAGPATAGADARRGGSGDAELARATTAHAGLPLRTIREESAKALGGLSTRATWAEAGLRTHGA</sequence>
<protein>
    <submittedName>
        <fullName evidence="2">Uncharacterized protein</fullName>
    </submittedName>
</protein>
<gene>
    <name evidence="2" type="ORF">FHX80_114824</name>
</gene>
<feature type="region of interest" description="Disordered" evidence="1">
    <location>
        <begin position="1"/>
        <end position="48"/>
    </location>
</feature>
<feature type="compositionally biased region" description="Low complexity" evidence="1">
    <location>
        <begin position="11"/>
        <end position="23"/>
    </location>
</feature>
<dbReference type="OrthoDB" id="4541168at2"/>
<reference evidence="2 3" key="1">
    <citation type="submission" date="2019-06" db="EMBL/GenBank/DDBJ databases">
        <title>Sequencing the genomes of 1000 actinobacteria strains.</title>
        <authorList>
            <person name="Klenk H.-P."/>
        </authorList>
    </citation>
    <scope>NUCLEOTIDE SEQUENCE [LARGE SCALE GENOMIC DNA]</scope>
    <source>
        <strain evidence="2 3">DSM 42059</strain>
    </source>
</reference>
<dbReference type="EMBL" id="VIWW01000001">
    <property type="protein sequence ID" value="TWG06329.1"/>
    <property type="molecule type" value="Genomic_DNA"/>
</dbReference>
<evidence type="ECO:0000313" key="3">
    <source>
        <dbReference type="Proteomes" id="UP000318186"/>
    </source>
</evidence>
<dbReference type="AlphaFoldDB" id="A0A561V3X8"/>
<comment type="caution">
    <text evidence="2">The sequence shown here is derived from an EMBL/GenBank/DDBJ whole genome shotgun (WGS) entry which is preliminary data.</text>
</comment>
<accession>A0A561V3X8</accession>
<evidence type="ECO:0000256" key="1">
    <source>
        <dbReference type="SAM" id="MobiDB-lite"/>
    </source>
</evidence>
<proteinExistence type="predicted"/>
<dbReference type="RefSeq" id="WP_145766128.1">
    <property type="nucleotide sequence ID" value="NZ_VIWW01000001.1"/>
</dbReference>
<name>A0A561V3X8_9ACTN</name>
<organism evidence="2 3">
    <name type="scientific">Streptomyces brevispora</name>
    <dbReference type="NCBI Taxonomy" id="887462"/>
    <lineage>
        <taxon>Bacteria</taxon>
        <taxon>Bacillati</taxon>
        <taxon>Actinomycetota</taxon>
        <taxon>Actinomycetes</taxon>
        <taxon>Kitasatosporales</taxon>
        <taxon>Streptomycetaceae</taxon>
        <taxon>Streptomyces</taxon>
    </lineage>
</organism>